<feature type="region of interest" description="Disordered" evidence="1">
    <location>
        <begin position="67"/>
        <end position="97"/>
    </location>
</feature>
<accession>A0A8K1HIY6</accession>
<reference evidence="2" key="1">
    <citation type="submission" date="2021-07" db="EMBL/GenBank/DDBJ databases">
        <title>Communication and adaptive evolution of viruses within giant pandas and their associated organisms in a local ecological environment.</title>
        <authorList>
            <person name="Zhao M."/>
            <person name="Liu S."/>
            <person name="Zhang W."/>
        </authorList>
    </citation>
    <scope>NUCLEOTIDE SEQUENCE</scope>
    <source>
        <strain evidence="2">AliP03cir01-2015</strain>
    </source>
</reference>
<dbReference type="EMBL" id="MZ556124">
    <property type="protein sequence ID" value="UBJ26118.1"/>
    <property type="molecule type" value="Genomic_DNA"/>
</dbReference>
<feature type="compositionally biased region" description="Basic residues" evidence="1">
    <location>
        <begin position="67"/>
        <end position="94"/>
    </location>
</feature>
<protein>
    <submittedName>
        <fullName evidence="2">Capsid protein</fullName>
    </submittedName>
</protein>
<proteinExistence type="predicted"/>
<evidence type="ECO:0000313" key="2">
    <source>
        <dbReference type="EMBL" id="UBJ26118.1"/>
    </source>
</evidence>
<organism evidence="2">
    <name type="scientific">Red panda circovirus 5</name>
    <dbReference type="NCBI Taxonomy" id="2863954"/>
    <lineage>
        <taxon>Viruses</taxon>
        <taxon>Monodnaviria</taxon>
        <taxon>Shotokuvirae</taxon>
        <taxon>Cressdnaviricota</taxon>
        <taxon>Arfiviricetes</taxon>
        <taxon>Cirlivirales</taxon>
        <taxon>Circoviridae</taxon>
        <taxon>Circovirus</taxon>
    </lineage>
</organism>
<evidence type="ECO:0000256" key="1">
    <source>
        <dbReference type="SAM" id="MobiDB-lite"/>
    </source>
</evidence>
<sequence length="388" mass="43458">MMLFSLSNMTKRKISDYYRAVSASAQAYQDARDKRYFSAALNARRAYRSLPSRSNMVARKSFLRARASKRRPRRRVVKRKRVARKPRRRTRKTPKNGVQWKPANILSLDYDNADTRVVTAGSAIQGKRCQYIYNGVSTATAQPLGCIAHIGDMTQEITQISDANDVSDSFETKFIVKNSKQVTTVINTSNASVLCQSYFCRVRYDIGTGQNYQDLCQLLGDGFFQRGLDTQSGSANSGVSDASLTPFDSHKFCSYFNIFKVQKYELEAGATKMLTVQTNKPYTVNTAHLFTGSSRTFPPTFSPCILHKKGEMFVFTKFEGIPADSQSGQWYTTPKLDTITKTHYNYVMLSPNPPTLLRKPATGYTAPGANALTIMQEESGNNVPQTNA</sequence>
<name>A0A8K1HIY6_9CIRC</name>